<organism evidence="4 5">
    <name type="scientific">Streptomyces castrisilvae</name>
    <dbReference type="NCBI Taxonomy" id="3033811"/>
    <lineage>
        <taxon>Bacteria</taxon>
        <taxon>Bacillati</taxon>
        <taxon>Actinomycetota</taxon>
        <taxon>Actinomycetes</taxon>
        <taxon>Kitasatosporales</taxon>
        <taxon>Streptomycetaceae</taxon>
        <taxon>Streptomyces</taxon>
    </lineage>
</organism>
<keyword evidence="2" id="KW-0812">Transmembrane</keyword>
<dbReference type="Pfam" id="PF04982">
    <property type="entry name" value="TM_HPP"/>
    <property type="match status" value="1"/>
</dbReference>
<evidence type="ECO:0000256" key="2">
    <source>
        <dbReference type="SAM" id="Phobius"/>
    </source>
</evidence>
<accession>A0ABY9HNR0</accession>
<proteinExistence type="predicted"/>
<sequence length="176" mass="17900">MTQTRPVAEVPAPTRPWHATQAPPRPKPLTMLVATASSVIALTLLVAIGEWTDQVLLIPPLAASMALIAGASQTPLGQPRSVIGGQLVSAVTGFVVLAALGQGVWASGIAGGLALGAMMLLRVAHSPAAATAVIVAATGPSVVPFLALLAAATVILVLVGLVGNRVNKQPYPVFWW</sequence>
<feature type="transmembrane region" description="Helical" evidence="2">
    <location>
        <begin position="55"/>
        <end position="76"/>
    </location>
</feature>
<evidence type="ECO:0000313" key="5">
    <source>
        <dbReference type="Proteomes" id="UP001239522"/>
    </source>
</evidence>
<evidence type="ECO:0000259" key="3">
    <source>
        <dbReference type="Pfam" id="PF04982"/>
    </source>
</evidence>
<evidence type="ECO:0000256" key="1">
    <source>
        <dbReference type="SAM" id="MobiDB-lite"/>
    </source>
</evidence>
<feature type="region of interest" description="Disordered" evidence="1">
    <location>
        <begin position="1"/>
        <end position="24"/>
    </location>
</feature>
<dbReference type="PANTHER" id="PTHR33741">
    <property type="entry name" value="TRANSMEMBRANE PROTEIN DDB_G0269096-RELATED"/>
    <property type="match status" value="1"/>
</dbReference>
<dbReference type="InterPro" id="IPR007065">
    <property type="entry name" value="HPP"/>
</dbReference>
<name>A0ABY9HNR0_9ACTN</name>
<evidence type="ECO:0000313" key="4">
    <source>
        <dbReference type="EMBL" id="WLQ35989.1"/>
    </source>
</evidence>
<dbReference type="EMBL" id="CP120997">
    <property type="protein sequence ID" value="WLQ35989.1"/>
    <property type="molecule type" value="Genomic_DNA"/>
</dbReference>
<feature type="transmembrane region" description="Helical" evidence="2">
    <location>
        <begin position="113"/>
        <end position="136"/>
    </location>
</feature>
<keyword evidence="2" id="KW-1133">Transmembrane helix</keyword>
<keyword evidence="2" id="KW-0472">Membrane</keyword>
<dbReference type="Proteomes" id="UP001239522">
    <property type="component" value="Chromosome"/>
</dbReference>
<keyword evidence="5" id="KW-1185">Reference proteome</keyword>
<dbReference type="PANTHER" id="PTHR33741:SF5">
    <property type="entry name" value="TRANSMEMBRANE PROTEIN DDB_G0269096-RELATED"/>
    <property type="match status" value="1"/>
</dbReference>
<gene>
    <name evidence="4" type="ORF">P8A18_22300</name>
</gene>
<dbReference type="InterPro" id="IPR058581">
    <property type="entry name" value="TM_HPP"/>
</dbReference>
<dbReference type="RefSeq" id="WP_018550327.1">
    <property type="nucleotide sequence ID" value="NZ_CP120997.1"/>
</dbReference>
<feature type="transmembrane region" description="Helical" evidence="2">
    <location>
        <begin position="29"/>
        <end position="48"/>
    </location>
</feature>
<feature type="transmembrane region" description="Helical" evidence="2">
    <location>
        <begin position="142"/>
        <end position="162"/>
    </location>
</feature>
<feature type="transmembrane region" description="Helical" evidence="2">
    <location>
        <begin position="82"/>
        <end position="101"/>
    </location>
</feature>
<reference evidence="4 5" key="1">
    <citation type="submission" date="2023-03" db="EMBL/GenBank/DDBJ databases">
        <title>Isolation and description of six Streptomyces strains from soil environments, able to metabolize different microbial glucans.</title>
        <authorList>
            <person name="Widen T."/>
            <person name="Larsbrink J."/>
        </authorList>
    </citation>
    <scope>NUCLEOTIDE SEQUENCE [LARGE SCALE GENOMIC DNA]</scope>
    <source>
        <strain evidence="4 5">Mut1</strain>
    </source>
</reference>
<protein>
    <submittedName>
        <fullName evidence="4">HPP family protein</fullName>
    </submittedName>
</protein>
<feature type="domain" description="HPP transmembrane region" evidence="3">
    <location>
        <begin position="24"/>
        <end position="172"/>
    </location>
</feature>